<name>K3X410_GLOUD</name>
<dbReference type="InterPro" id="IPR032675">
    <property type="entry name" value="LRR_dom_sf"/>
</dbReference>
<dbReference type="InterPro" id="IPR001611">
    <property type="entry name" value="Leu-rich_rpt"/>
</dbReference>
<dbReference type="STRING" id="431595.K3X410"/>
<dbReference type="PANTHER" id="PTHR48051">
    <property type="match status" value="1"/>
</dbReference>
<keyword evidence="2" id="KW-0677">Repeat</keyword>
<keyword evidence="4" id="KW-1185">Reference proteome</keyword>
<dbReference type="InterPro" id="IPR050216">
    <property type="entry name" value="LRR_domain-containing"/>
</dbReference>
<proteinExistence type="predicted"/>
<dbReference type="Gene3D" id="3.80.10.10">
    <property type="entry name" value="Ribonuclease Inhibitor"/>
    <property type="match status" value="1"/>
</dbReference>
<dbReference type="InParanoid" id="K3X410"/>
<evidence type="ECO:0000313" key="4">
    <source>
        <dbReference type="Proteomes" id="UP000019132"/>
    </source>
</evidence>
<reference evidence="4" key="1">
    <citation type="journal article" date="2010" name="Genome Biol.">
        <title>Genome sequence of the necrotrophic plant pathogen Pythium ultimum reveals original pathogenicity mechanisms and effector repertoire.</title>
        <authorList>
            <person name="Levesque C.A."/>
            <person name="Brouwer H."/>
            <person name="Cano L."/>
            <person name="Hamilton J.P."/>
            <person name="Holt C."/>
            <person name="Huitema E."/>
            <person name="Raffaele S."/>
            <person name="Robideau G.P."/>
            <person name="Thines M."/>
            <person name="Win J."/>
            <person name="Zerillo M.M."/>
            <person name="Beakes G.W."/>
            <person name="Boore J.L."/>
            <person name="Busam D."/>
            <person name="Dumas B."/>
            <person name="Ferriera S."/>
            <person name="Fuerstenberg S.I."/>
            <person name="Gachon C.M."/>
            <person name="Gaulin E."/>
            <person name="Govers F."/>
            <person name="Grenville-Briggs L."/>
            <person name="Horner N."/>
            <person name="Hostetler J."/>
            <person name="Jiang R.H."/>
            <person name="Johnson J."/>
            <person name="Krajaejun T."/>
            <person name="Lin H."/>
            <person name="Meijer H.J."/>
            <person name="Moore B."/>
            <person name="Morris P."/>
            <person name="Phuntmart V."/>
            <person name="Puiu D."/>
            <person name="Shetty J."/>
            <person name="Stajich J.E."/>
            <person name="Tripathy S."/>
            <person name="Wawra S."/>
            <person name="van West P."/>
            <person name="Whitty B.R."/>
            <person name="Coutinho P.M."/>
            <person name="Henrissat B."/>
            <person name="Martin F."/>
            <person name="Thomas P.D."/>
            <person name="Tyler B.M."/>
            <person name="De Vries R.P."/>
            <person name="Kamoun S."/>
            <person name="Yandell M."/>
            <person name="Tisserat N."/>
            <person name="Buell C.R."/>
        </authorList>
    </citation>
    <scope>NUCLEOTIDE SEQUENCE</scope>
    <source>
        <strain evidence="4">DAOM:BR144</strain>
    </source>
</reference>
<dbReference type="PANTHER" id="PTHR48051:SF1">
    <property type="entry name" value="RAS SUPPRESSOR PROTEIN 1"/>
    <property type="match status" value="1"/>
</dbReference>
<accession>K3X410</accession>
<reference evidence="3" key="3">
    <citation type="submission" date="2015-02" db="UniProtKB">
        <authorList>
            <consortium name="EnsemblProtists"/>
        </authorList>
    </citation>
    <scope>IDENTIFICATION</scope>
    <source>
        <strain evidence="3">DAOM BR144</strain>
    </source>
</reference>
<dbReference type="eggNOG" id="KOG0619">
    <property type="taxonomic scope" value="Eukaryota"/>
</dbReference>
<dbReference type="GO" id="GO:0005737">
    <property type="term" value="C:cytoplasm"/>
    <property type="evidence" value="ECO:0007669"/>
    <property type="project" value="TreeGrafter"/>
</dbReference>
<evidence type="ECO:0000256" key="1">
    <source>
        <dbReference type="ARBA" id="ARBA00022614"/>
    </source>
</evidence>
<dbReference type="OMA" id="FDRIDPM"/>
<dbReference type="PROSITE" id="PS51450">
    <property type="entry name" value="LRR"/>
    <property type="match status" value="1"/>
</dbReference>
<protein>
    <submittedName>
        <fullName evidence="3">Uncharacterized protein</fullName>
    </submittedName>
</protein>
<reference evidence="4" key="2">
    <citation type="submission" date="2010-04" db="EMBL/GenBank/DDBJ databases">
        <authorList>
            <person name="Buell R."/>
            <person name="Hamilton J."/>
            <person name="Hostetler J."/>
        </authorList>
    </citation>
    <scope>NUCLEOTIDE SEQUENCE [LARGE SCALE GENOMIC DNA]</scope>
    <source>
        <strain evidence="4">DAOM:BR144</strain>
    </source>
</reference>
<evidence type="ECO:0000256" key="2">
    <source>
        <dbReference type="ARBA" id="ARBA00022737"/>
    </source>
</evidence>
<dbReference type="AlphaFoldDB" id="K3X410"/>
<dbReference type="HOGENOM" id="CLU_732538_0_0_1"/>
<sequence length="401" mass="45602">SKIEDAKKHGLLHLSQCHLQLCPSALFATPELSTSLFRLDLSFNLLESIPDAIGNLIKLQVLWLSHNPRLASLPAALTNCSNLQVLDVNSTAIHALPYEYGRLQYVKVLDIGSTPLEKRWIKKNHLTATSGNDDDEPNDLITTATRCQELMTQLRRKDERAQLKHALFEKLHDEVYRMECADTASATALRRMLQRVLKHFPLADELRSLIRNAERLFPSPDFMRGITVLENADPVEMRRTYEALRDTNDRNKRAADLEIKIRSLYFDRIDPTTVEGMVKSIYAHIPDLQDIKFLIKHAAALFPKHAREVDGQEIQRKLVALQQEIAHERSAAIDKLLAVVKALYNDTEPDQVLNLVIKVAALFKNTKELRSLTADVPVVFPVEFLNANPLKIRAVFLRMKA</sequence>
<dbReference type="VEuPathDB" id="FungiDB:PYU1_G011933"/>
<organism evidence="3 4">
    <name type="scientific">Globisporangium ultimum (strain ATCC 200006 / CBS 805.95 / DAOM BR144)</name>
    <name type="common">Pythium ultimum</name>
    <dbReference type="NCBI Taxonomy" id="431595"/>
    <lineage>
        <taxon>Eukaryota</taxon>
        <taxon>Sar</taxon>
        <taxon>Stramenopiles</taxon>
        <taxon>Oomycota</taxon>
        <taxon>Peronosporomycetes</taxon>
        <taxon>Pythiales</taxon>
        <taxon>Pythiaceae</taxon>
        <taxon>Globisporangium</taxon>
    </lineage>
</organism>
<dbReference type="Pfam" id="PF00560">
    <property type="entry name" value="LRR_1"/>
    <property type="match status" value="2"/>
</dbReference>
<dbReference type="EnsemblProtists" id="PYU1_T011959">
    <property type="protein sequence ID" value="PYU1_T011959"/>
    <property type="gene ID" value="PYU1_G011933"/>
</dbReference>
<dbReference type="EMBL" id="GL376621">
    <property type="status" value="NOT_ANNOTATED_CDS"/>
    <property type="molecule type" value="Genomic_DNA"/>
</dbReference>
<dbReference type="SUPFAM" id="SSF52058">
    <property type="entry name" value="L domain-like"/>
    <property type="match status" value="1"/>
</dbReference>
<dbReference type="Proteomes" id="UP000019132">
    <property type="component" value="Unassembled WGS sequence"/>
</dbReference>
<evidence type="ECO:0000313" key="3">
    <source>
        <dbReference type="EnsemblProtists" id="PYU1_T011959"/>
    </source>
</evidence>
<keyword evidence="1" id="KW-0433">Leucine-rich repeat</keyword>